<evidence type="ECO:0000259" key="1">
    <source>
        <dbReference type="Pfam" id="PF19512"/>
    </source>
</evidence>
<sequence length="190" mass="21503">MSELSFDLSLLFQQTFGYRSQAFEPQFREVSGNNQKLPSTTRHGAHGSDYYANDLMANEYYLPVKISFSDSATENGDAHEWQLPHPVISITSKKTIIETPLTERRGTVKELINIQDYEIIIKGFIIGSKNEFPEQEVTMLRTVYEQNAALSIKCPLTDIFLLRPDRKGSDQVDQRVEISSGYGSKECAAI</sequence>
<protein>
    <recommendedName>
        <fullName evidence="1">DUF6046 domain-containing protein</fullName>
    </recommendedName>
</protein>
<accession>A0A2S7SZI4</accession>
<dbReference type="OrthoDB" id="1098595at2"/>
<evidence type="ECO:0000313" key="3">
    <source>
        <dbReference type="Proteomes" id="UP000239872"/>
    </source>
</evidence>
<reference evidence="2 3" key="1">
    <citation type="submission" date="2018-01" db="EMBL/GenBank/DDBJ databases">
        <title>A novel member of the phylum Bacteroidetes isolated from glacier ice.</title>
        <authorList>
            <person name="Liu Q."/>
            <person name="Xin Y.-H."/>
        </authorList>
    </citation>
    <scope>NUCLEOTIDE SEQUENCE [LARGE SCALE GENOMIC DNA]</scope>
    <source>
        <strain evidence="2 3">RB1R16</strain>
    </source>
</reference>
<feature type="domain" description="DUF6046" evidence="1">
    <location>
        <begin position="84"/>
        <end position="160"/>
    </location>
</feature>
<dbReference type="AlphaFoldDB" id="A0A2S7SZI4"/>
<comment type="caution">
    <text evidence="2">The sequence shown here is derived from an EMBL/GenBank/DDBJ whole genome shotgun (WGS) entry which is preliminary data.</text>
</comment>
<dbReference type="RefSeq" id="WP_105039003.1">
    <property type="nucleotide sequence ID" value="NZ_PPSL01000002.1"/>
</dbReference>
<dbReference type="Proteomes" id="UP000239872">
    <property type="component" value="Unassembled WGS sequence"/>
</dbReference>
<keyword evidence="3" id="KW-1185">Reference proteome</keyword>
<dbReference type="Pfam" id="PF19512">
    <property type="entry name" value="DUF6046"/>
    <property type="match status" value="1"/>
</dbReference>
<proteinExistence type="predicted"/>
<organism evidence="2 3">
    <name type="scientific">Flavipsychrobacter stenotrophus</name>
    <dbReference type="NCBI Taxonomy" id="2077091"/>
    <lineage>
        <taxon>Bacteria</taxon>
        <taxon>Pseudomonadati</taxon>
        <taxon>Bacteroidota</taxon>
        <taxon>Chitinophagia</taxon>
        <taxon>Chitinophagales</taxon>
        <taxon>Chitinophagaceae</taxon>
        <taxon>Flavipsychrobacter</taxon>
    </lineage>
</organism>
<dbReference type="InterPro" id="IPR046109">
    <property type="entry name" value="DUF6046"/>
</dbReference>
<name>A0A2S7SZI4_9BACT</name>
<dbReference type="EMBL" id="PPSL01000002">
    <property type="protein sequence ID" value="PQJ12124.1"/>
    <property type="molecule type" value="Genomic_DNA"/>
</dbReference>
<gene>
    <name evidence="2" type="ORF">CJD36_010080</name>
</gene>
<evidence type="ECO:0000313" key="2">
    <source>
        <dbReference type="EMBL" id="PQJ12124.1"/>
    </source>
</evidence>